<dbReference type="CDD" id="cd15519">
    <property type="entry name" value="PHD1_Lid2p_like"/>
    <property type="match status" value="1"/>
</dbReference>
<comment type="caution">
    <text evidence="16">The sequence shown here is derived from an EMBL/GenBank/DDBJ whole genome shotgun (WGS) entry which is preliminary data.</text>
</comment>
<dbReference type="Pfam" id="PF01429">
    <property type="entry name" value="MBD"/>
    <property type="match status" value="1"/>
</dbReference>
<keyword evidence="7" id="KW-0103">Bromodomain</keyword>
<evidence type="ECO:0000256" key="4">
    <source>
        <dbReference type="ARBA" id="ARBA00022771"/>
    </source>
</evidence>
<dbReference type="GO" id="GO:0003677">
    <property type="term" value="F:DNA binding"/>
    <property type="evidence" value="ECO:0007669"/>
    <property type="project" value="UniProtKB-KW"/>
</dbReference>
<dbReference type="Proteomes" id="UP001168098">
    <property type="component" value="Unassembled WGS sequence"/>
</dbReference>
<keyword evidence="5" id="KW-0862">Zinc</keyword>
<accession>A0AA38Z6Z0</accession>
<dbReference type="PANTHER" id="PTHR47162:SF8">
    <property type="entry name" value="METHYL-CPG-BINDING DOMAIN-CONTAINING PROTEIN 9"/>
    <property type="match status" value="1"/>
</dbReference>
<feature type="region of interest" description="Disordered" evidence="13">
    <location>
        <begin position="1885"/>
        <end position="1930"/>
    </location>
</feature>
<keyword evidence="4 11" id="KW-0863">Zinc-finger</keyword>
<dbReference type="InterPro" id="IPR001739">
    <property type="entry name" value="Methyl_CpG_DNA-bd"/>
</dbReference>
<dbReference type="GO" id="GO:0000785">
    <property type="term" value="C:chromatin"/>
    <property type="evidence" value="ECO:0007669"/>
    <property type="project" value="UniProtKB-ARBA"/>
</dbReference>
<keyword evidence="10" id="KW-0539">Nucleus</keyword>
<dbReference type="InterPro" id="IPR019786">
    <property type="entry name" value="Zinc_finger_PHD-type_CS"/>
</dbReference>
<evidence type="ECO:0000256" key="6">
    <source>
        <dbReference type="ARBA" id="ARBA00023015"/>
    </source>
</evidence>
<evidence type="ECO:0000256" key="9">
    <source>
        <dbReference type="ARBA" id="ARBA00023163"/>
    </source>
</evidence>
<evidence type="ECO:0000256" key="3">
    <source>
        <dbReference type="ARBA" id="ARBA00022723"/>
    </source>
</evidence>
<feature type="compositionally biased region" description="Polar residues" evidence="13">
    <location>
        <begin position="825"/>
        <end position="849"/>
    </location>
</feature>
<feature type="domain" description="PHD-type" evidence="14">
    <location>
        <begin position="1291"/>
        <end position="1341"/>
    </location>
</feature>
<dbReference type="InterPro" id="IPR019787">
    <property type="entry name" value="Znf_PHD-finger"/>
</dbReference>
<feature type="coiled-coil region" evidence="12">
    <location>
        <begin position="1620"/>
        <end position="1647"/>
    </location>
</feature>
<dbReference type="GO" id="GO:0048731">
    <property type="term" value="P:system development"/>
    <property type="evidence" value="ECO:0007669"/>
    <property type="project" value="UniProtKB-ARBA"/>
</dbReference>
<dbReference type="Pfam" id="PF15612">
    <property type="entry name" value="WHIM1"/>
    <property type="match status" value="1"/>
</dbReference>
<keyword evidence="12" id="KW-0175">Coiled coil</keyword>
<dbReference type="Gene3D" id="3.30.40.10">
    <property type="entry name" value="Zinc/RING finger domain, C3HC4 (zinc finger)"/>
    <property type="match status" value="2"/>
</dbReference>
<feature type="compositionally biased region" description="Basic and acidic residues" evidence="13">
    <location>
        <begin position="2047"/>
        <end position="2060"/>
    </location>
</feature>
<dbReference type="GO" id="GO:0008270">
    <property type="term" value="F:zinc ion binding"/>
    <property type="evidence" value="ECO:0007669"/>
    <property type="project" value="UniProtKB-KW"/>
</dbReference>
<dbReference type="SUPFAM" id="SSF57903">
    <property type="entry name" value="FYVE/PHD zinc finger"/>
    <property type="match status" value="2"/>
</dbReference>
<dbReference type="InterPro" id="IPR003888">
    <property type="entry name" value="FYrich_N"/>
</dbReference>
<evidence type="ECO:0000256" key="7">
    <source>
        <dbReference type="ARBA" id="ARBA00023117"/>
    </source>
</evidence>
<dbReference type="InterPro" id="IPR028942">
    <property type="entry name" value="WHIM1_dom"/>
</dbReference>
<reference evidence="16 17" key="1">
    <citation type="journal article" date="2023" name="BMC Biotechnol.">
        <title>Vitis rotundifolia cv Carlos genome sequencing.</title>
        <authorList>
            <person name="Huff M."/>
            <person name="Hulse-Kemp A."/>
            <person name="Scheffler B."/>
            <person name="Youngblood R."/>
            <person name="Simpson S."/>
            <person name="Babiker E."/>
            <person name="Staton M."/>
        </authorList>
    </citation>
    <scope>NUCLEOTIDE SEQUENCE [LARGE SCALE GENOMIC DNA]</scope>
    <source>
        <tissue evidence="16">Leaf</tissue>
    </source>
</reference>
<comment type="subcellular location">
    <subcellularLocation>
        <location evidence="1">Nucleus</location>
    </subcellularLocation>
</comment>
<evidence type="ECO:0000256" key="10">
    <source>
        <dbReference type="ARBA" id="ARBA00023242"/>
    </source>
</evidence>
<dbReference type="Pfam" id="PF15613">
    <property type="entry name" value="WSD"/>
    <property type="match status" value="1"/>
</dbReference>
<dbReference type="PROSITE" id="PS50016">
    <property type="entry name" value="ZF_PHD_2"/>
    <property type="match status" value="2"/>
</dbReference>
<organism evidence="16 17">
    <name type="scientific">Vitis rotundifolia</name>
    <name type="common">Muscadine grape</name>
    <dbReference type="NCBI Taxonomy" id="103349"/>
    <lineage>
        <taxon>Eukaryota</taxon>
        <taxon>Viridiplantae</taxon>
        <taxon>Streptophyta</taxon>
        <taxon>Embryophyta</taxon>
        <taxon>Tracheophyta</taxon>
        <taxon>Spermatophyta</taxon>
        <taxon>Magnoliopsida</taxon>
        <taxon>eudicotyledons</taxon>
        <taxon>Gunneridae</taxon>
        <taxon>Pentapetalae</taxon>
        <taxon>rosids</taxon>
        <taxon>Vitales</taxon>
        <taxon>Vitaceae</taxon>
        <taxon>Viteae</taxon>
        <taxon>Vitis</taxon>
    </lineage>
</organism>
<feature type="compositionally biased region" description="Low complexity" evidence="13">
    <location>
        <begin position="2024"/>
        <end position="2040"/>
    </location>
</feature>
<evidence type="ECO:0008006" key="18">
    <source>
        <dbReference type="Google" id="ProtNLM"/>
    </source>
</evidence>
<protein>
    <recommendedName>
        <fullName evidence="18">Methyl-CpG-binding domain-containing protein 9</fullName>
    </recommendedName>
</protein>
<dbReference type="SMART" id="SM00249">
    <property type="entry name" value="PHD"/>
    <property type="match status" value="2"/>
</dbReference>
<evidence type="ECO:0000256" key="11">
    <source>
        <dbReference type="PROSITE-ProRule" id="PRU00146"/>
    </source>
</evidence>
<evidence type="ECO:0000259" key="15">
    <source>
        <dbReference type="PROSITE" id="PS50982"/>
    </source>
</evidence>
<evidence type="ECO:0000256" key="13">
    <source>
        <dbReference type="SAM" id="MobiDB-lite"/>
    </source>
</evidence>
<evidence type="ECO:0000259" key="14">
    <source>
        <dbReference type="PROSITE" id="PS50016"/>
    </source>
</evidence>
<dbReference type="InterPro" id="IPR011011">
    <property type="entry name" value="Znf_FYVE_PHD"/>
</dbReference>
<evidence type="ECO:0000256" key="1">
    <source>
        <dbReference type="ARBA" id="ARBA00004123"/>
    </source>
</evidence>
<sequence length="2237" mass="246033">MGLGDSSGEHRDSKSETRSVLGIDLNEIPSSSFVEASHDVPDAYAVVRSFHGELSPAAGAAAGLPGEGLGSVCAVCGAPEVGAQVLVCDGCERGFHLVCVGMPGRQAGMPEEWVCGECVRSGVGSKRWSLGLKKLLDINASPPSEGEGEELPDSRKHSPGDNSFGGNSFGAPETYSNFRCAGNGFGFSKASGILTHAVKLGLEDILHHTNRSFEEVDSGFPLGRLRSSNNTACRLPQGPSEMFLQALKEFISERHGVLEEGWRVELKQSVRTGELCPVYCAPDGRIFESMSEVAVYLGLTSNCNSVDTEIRSDGSASLKKRLHPSKRRKSTRLSIANSSAENKDALLTDFCKDISSDVQSMELCASNLGNSVKVTEAAPEENGGTGLQQHNNGLPVQFEDLFVLSLGEVDVRPSYHDVNQLWPVGYKSCWHDKLTGSLFMCEVSDGGDSGPIFKVKRCACSAVPLPNGSTVLCRPNIGQSNGQDKEKSNDMISLSMDYDEDGSLQTLLADPPPPMENDILSCIRSSSNGSCCVQTLNSLLLEDNSLHESSGEFLSDHSRLKDEIDEFSLQGRSSSSVWNMVSQKFIDACSETYKRTGSLRFFCKHVKLGASTLPWDIMDESSKGSYTSLDKFCSSPGSVCMPSVIRGENELQTQCEVLAKWLDQDRFGLDVEFVQEMLEQLPGVCACSQYKLLNNRSNHSTLLTVGNGLLLAETENGVQSKGEEALDYLFGGSKRARKYTVGDPLMDDFCPPPGNPLGSRLPPDLVGDVIQVWESLWRFYEILGLKGPFSIEALEEELICPWSDDLNLLEEFGTETQENRDITPTRPSGTSGHIPSSSTDSGPEVSTGNPLAFIQMETGQKKEAAQAKLASVTYSRCSGVTLTKAHNSLLKVLVSELQFKVAALVDPNFDSGESKSRRGRKKDADNAIPTKKTKLNMLPINELTWPELARRYILCVLSMDGNLDSAEITIRESGKVFRCLQGDGGVLCDSLTGVAGMQADALLFAEARKQIFGSLNREDDILTIEEKGSDATGDHDRIVVNDGNIPEWAQVLEPVRKLPTNVGTRIRKCIYEALEKDPPEWAKKILAHSISKEVYKGNASGPTKKAVLSVLGIVHDEGLKSKPDKERKRKRVISISDIIMKQCRIILRRGAAADDAKVFCTLLGSKLINSIDNDDEGLLGTPAMVSRPLDFRTIDLRLAVGAYGGSWETFLEDVRELWNNIHTAYADQPDSVELARTLSQNFESMFEKEVLPLVQKFTEYAKSECLSAETEKEIDDFLVSASEIPKAPWDEGVCKVCGIDKDDDSVLLCDMCDAEYHTYCLNPPLARIPEGNWYCPSCIAGISMVDVSEHTHVIAQRQGKNCQGDFTHAYLESLAHLAAAMEEKEYWELSVDQRTFLFKFLCDELLNTALIRQHLEQCAESSVELQQKLRSISVEWKNLKLKEENLAARAPKVDSGMINVAGEVGTEGGLASALTNNGKCIAKPHALSDRPKDFGIFSNDQLKVEDGSEGIRPNGLDKHPSSNCSEGNCTLKPIDNEGQLKEVHAVVDETQVSVDHFPHMVYQGNGSSCRPNELPLQNPLQQEMDGLGTEFNLQVNMCENMEKNDLQGLHHPSDIRIFHVAEHDSELNAIKNDISDLQDSMASIELQLLKLSVRREFLGSDSAGRLYWILAKPGWHPWVLVDGSVALQKKEKMRYLKNPGDSSVQKNSTSLGMDILSTLEGSNASCPFLYKPNASISICSQWVSYHSGEEIDALIGWLKDADPREKELKESILHLHKLRFRDWKLTGDPDQVDSPTTLSRFTNSENAFSDGLLTKAGILLGKKYGPWFEPEIADSSKKWDLRSKVTNEGKMYRCECLEPIWSSRHHCPSCHRTFFTDIQLEEHNDGSCRSGPPTSEKSKENSSHLKGKGTMKSKTSREESTGDIDMVEIPKGGCSQPRSRLIKFQNEGLVCPYDFEEIHSKFVTKNSNKELVQEIGLIGSKGVPSFVSSRPPYISDATLLLVPSGELKATGDMMLAQGNRIPARGSGSFSDNSSRDSAANETSAASKTDKPALEQKDKKYSLNNNGPEMEVGRCCVIPQSSLRPLVGKVYQILRQLKINLLDMDAALPEEALRPSSADLEKRLAWRAFVKSAETIFEMVQATIMLEDMIKTEYLMNGWWYWSSLSAAAKTSTVSSLALRIYSLDAAIAYEKISSNLDLTDSPKPSSKPDPKPVPNLDTMEKSKLGRKQNKRRKESEG</sequence>
<evidence type="ECO:0000256" key="8">
    <source>
        <dbReference type="ARBA" id="ARBA00023125"/>
    </source>
</evidence>
<name>A0AA38Z6Z0_VITRO</name>
<gene>
    <name evidence="16" type="ORF">PVL29_019152</name>
</gene>
<dbReference type="PROSITE" id="PS01359">
    <property type="entry name" value="ZF_PHD_1"/>
    <property type="match status" value="2"/>
</dbReference>
<dbReference type="GO" id="GO:0016740">
    <property type="term" value="F:transferase activity"/>
    <property type="evidence" value="ECO:0007669"/>
    <property type="project" value="UniProtKB-KW"/>
</dbReference>
<dbReference type="InterPro" id="IPR001965">
    <property type="entry name" value="Znf_PHD"/>
</dbReference>
<dbReference type="InterPro" id="IPR036427">
    <property type="entry name" value="Bromodomain-like_sf"/>
</dbReference>
<dbReference type="InterPro" id="IPR013083">
    <property type="entry name" value="Znf_RING/FYVE/PHD"/>
</dbReference>
<dbReference type="Gene3D" id="3.30.160.360">
    <property type="match status" value="1"/>
</dbReference>
<dbReference type="GO" id="GO:0005634">
    <property type="term" value="C:nucleus"/>
    <property type="evidence" value="ECO:0007669"/>
    <property type="project" value="UniProtKB-SubCell"/>
</dbReference>
<feature type="region of interest" description="Disordered" evidence="13">
    <location>
        <begin position="2196"/>
        <end position="2237"/>
    </location>
</feature>
<feature type="domain" description="PHD-type" evidence="14">
    <location>
        <begin position="70"/>
        <end position="121"/>
    </location>
</feature>
<dbReference type="Gene3D" id="3.30.890.10">
    <property type="entry name" value="Methyl-cpg-binding Protein 2, Chain A"/>
    <property type="match status" value="1"/>
</dbReference>
<dbReference type="Gene3D" id="1.20.920.10">
    <property type="entry name" value="Bromodomain-like"/>
    <property type="match status" value="1"/>
</dbReference>
<dbReference type="PROSITE" id="PS51542">
    <property type="entry name" value="FYRN"/>
    <property type="match status" value="1"/>
</dbReference>
<evidence type="ECO:0000313" key="16">
    <source>
        <dbReference type="EMBL" id="KAJ9683449.1"/>
    </source>
</evidence>
<dbReference type="InterPro" id="IPR028941">
    <property type="entry name" value="WHIM2_dom"/>
</dbReference>
<evidence type="ECO:0000256" key="2">
    <source>
        <dbReference type="ARBA" id="ARBA00022679"/>
    </source>
</evidence>
<feature type="domain" description="MBD" evidence="15">
    <location>
        <begin position="248"/>
        <end position="315"/>
    </location>
</feature>
<keyword evidence="2" id="KW-0808">Transferase</keyword>
<feature type="region of interest" description="Disordered" evidence="13">
    <location>
        <begin position="814"/>
        <end position="849"/>
    </location>
</feature>
<keyword evidence="3" id="KW-0479">Metal-binding</keyword>
<keyword evidence="8" id="KW-0238">DNA-binding</keyword>
<dbReference type="GO" id="GO:0140993">
    <property type="term" value="F:histone modifying activity"/>
    <property type="evidence" value="ECO:0007669"/>
    <property type="project" value="UniProtKB-ARBA"/>
</dbReference>
<dbReference type="PROSITE" id="PS50982">
    <property type="entry name" value="MBD"/>
    <property type="match status" value="1"/>
</dbReference>
<keyword evidence="17" id="KW-1185">Reference proteome</keyword>
<dbReference type="InterPro" id="IPR003889">
    <property type="entry name" value="FYrich_C"/>
</dbReference>
<keyword evidence="6" id="KW-0805">Transcription regulation</keyword>
<feature type="region of interest" description="Disordered" evidence="13">
    <location>
        <begin position="2019"/>
        <end position="2065"/>
    </location>
</feature>
<dbReference type="EMBL" id="JARBHA010000014">
    <property type="protein sequence ID" value="KAJ9683449.1"/>
    <property type="molecule type" value="Genomic_DNA"/>
</dbReference>
<proteinExistence type="predicted"/>
<dbReference type="PANTHER" id="PTHR47162">
    <property type="entry name" value="OS02G0192300 PROTEIN"/>
    <property type="match status" value="1"/>
</dbReference>
<dbReference type="PROSITE" id="PS51543">
    <property type="entry name" value="FYRC"/>
    <property type="match status" value="1"/>
</dbReference>
<keyword evidence="9" id="KW-0804">Transcription</keyword>
<dbReference type="SUPFAM" id="SSF47370">
    <property type="entry name" value="Bromodomain"/>
    <property type="match status" value="1"/>
</dbReference>
<evidence type="ECO:0000256" key="5">
    <source>
        <dbReference type="ARBA" id="ARBA00022833"/>
    </source>
</evidence>
<evidence type="ECO:0000313" key="17">
    <source>
        <dbReference type="Proteomes" id="UP001168098"/>
    </source>
</evidence>
<feature type="region of interest" description="Disordered" evidence="13">
    <location>
        <begin position="139"/>
        <end position="166"/>
    </location>
</feature>
<dbReference type="Pfam" id="PF00628">
    <property type="entry name" value="PHD"/>
    <property type="match status" value="2"/>
</dbReference>
<evidence type="ECO:0000256" key="12">
    <source>
        <dbReference type="SAM" id="Coils"/>
    </source>
</evidence>
<feature type="compositionally biased region" description="Basic residues" evidence="13">
    <location>
        <begin position="2224"/>
        <end position="2237"/>
    </location>
</feature>